<evidence type="ECO:0000256" key="2">
    <source>
        <dbReference type="SAM" id="Phobius"/>
    </source>
</evidence>
<evidence type="ECO:0000313" key="4">
    <source>
        <dbReference type="RefSeq" id="XP_029002327.1"/>
    </source>
</evidence>
<keyword evidence="2" id="KW-0472">Membrane</keyword>
<feature type="transmembrane region" description="Helical" evidence="2">
    <location>
        <begin position="997"/>
        <end position="1019"/>
    </location>
</feature>
<sequence>MNVLICFVFTAVLGQYVLQAISTQGGESLPENFIRFDSAPDTLLDGSWVRVGYQCSSTCQLAVEVAVSMLRKTELVVFRRKWTSSSSQAYRIWDVVLTLPPSISYGHDFFNRNVLEAENATVRAWLDLKDGRKASTYHSSILRTYKVLRVTALSERPNKLPTECPSWAAQLTWRMMRSRILQCLHESDVADMIAFPLASTGERFGVVRLFQPFVAGALESARLHAVTQPSAALSVWIYLLNWCHKKYCGIIHHVDRNMLYSSVLMQLTDTGNVVIQARVTTGEDEAFRASVVLPLWKWIRLDCYIQNSQVVLNATWSDKTRTYVYVFQNNIHYDDTDGYFGIGGNKYLSGIHAYFGPIKYYRLGTEEIKNELQPKATLEELDRTHQECQEIKALTQTFLQQVTESHSPSPINKGVCTPRIMSPWGQLEEETCTQTWSWETQLKYKTLFQFLKTKEEGIRTGSVAVKHFGTALFQEAVATMFSLDQITITSKSTALLQLASCFGNHKASLLLASIYFSSMGHSVNQQQGLVYSLIGASGDDRFALMHAGYKHTHGIDGFPKDLDMAYGYYSNAAAQSMTDSSRIHDQKQITPEHIYLSSPDDLSSLTHETNDDFQYLKLLAERGDLKSQRRLGMFLYWGQRGVTKDAAGAVKWFERSAMQMKDPTATYDYAILVLKGLGVKRNHTRGFQLLKKAAEMGSINALNGLGWYHGEILNNHAKAVKYFEQAAMNGSEEALFNLGVYHLNGKNPENPWTNETAAFLLFLNASDSGHVTAAVEASWYLSTGRLEGVSQDVGRAVIMLKKVCEQNGHLGFMIREALQAYLKGSWQEALVKYVMAAETGLGSAQSNAAHLCEELNLSHDCQWRYRNYSVLGPDPHPSALLKMGDHYYRSSSCTQENSLSLLGQAVSMYSRAALAGSPQGMYNLAVLVQQGCVLPLSARGWFNVTRDDELDAVVEKILRRCVESENEKTVTPCSLALLRVQIEKALRRMTQNGAQLLLTYASVLSICVVVAVVTLQSCFEQRAPSRRGRHRHQAGTSPGSQDEVNSNAERDADVGGLHRAAGNLWLRLLNGGRWLGQTGDLAVTLAGVCLCAFWTTLLYHLL</sequence>
<keyword evidence="2" id="KW-1133">Transmembrane helix</keyword>
<name>A0A6P7M7R9_BETSP</name>
<organism evidence="3 4">
    <name type="scientific">Betta splendens</name>
    <name type="common">Siamese fighting fish</name>
    <dbReference type="NCBI Taxonomy" id="158456"/>
    <lineage>
        <taxon>Eukaryota</taxon>
        <taxon>Metazoa</taxon>
        <taxon>Chordata</taxon>
        <taxon>Craniata</taxon>
        <taxon>Vertebrata</taxon>
        <taxon>Euteleostomi</taxon>
        <taxon>Actinopterygii</taxon>
        <taxon>Neopterygii</taxon>
        <taxon>Teleostei</taxon>
        <taxon>Neoteleostei</taxon>
        <taxon>Acanthomorphata</taxon>
        <taxon>Anabantaria</taxon>
        <taxon>Anabantiformes</taxon>
        <taxon>Anabantoidei</taxon>
        <taxon>Osphronemidae</taxon>
        <taxon>Betta</taxon>
    </lineage>
</organism>
<dbReference type="KEGG" id="bspl:114853283"/>
<accession>A0A6P7M7R9</accession>
<dbReference type="GeneID" id="114853283"/>
<dbReference type="Proteomes" id="UP000515150">
    <property type="component" value="Chromosome 4"/>
</dbReference>
<keyword evidence="3" id="KW-1185">Reference proteome</keyword>
<dbReference type="OrthoDB" id="272077at2759"/>
<feature type="compositionally biased region" description="Polar residues" evidence="1">
    <location>
        <begin position="1034"/>
        <end position="1047"/>
    </location>
</feature>
<dbReference type="InterPro" id="IPR042756">
    <property type="entry name" value="Sel-1L3"/>
</dbReference>
<dbReference type="RefSeq" id="XP_029002327.1">
    <property type="nucleotide sequence ID" value="XM_029146494.3"/>
</dbReference>
<dbReference type="SMART" id="SM00671">
    <property type="entry name" value="SEL1"/>
    <property type="match status" value="8"/>
</dbReference>
<dbReference type="PANTHER" id="PTHR44444">
    <property type="entry name" value="PROTEIN SEL-1 HOMOLOG 3"/>
    <property type="match status" value="1"/>
</dbReference>
<evidence type="ECO:0000313" key="3">
    <source>
        <dbReference type="Proteomes" id="UP000515150"/>
    </source>
</evidence>
<keyword evidence="2" id="KW-0812">Transmembrane</keyword>
<dbReference type="AlphaFoldDB" id="A0A6P7M7R9"/>
<dbReference type="Gene3D" id="1.25.40.10">
    <property type="entry name" value="Tetratricopeptide repeat domain"/>
    <property type="match status" value="4"/>
</dbReference>
<dbReference type="InterPro" id="IPR011990">
    <property type="entry name" value="TPR-like_helical_dom_sf"/>
</dbReference>
<feature type="region of interest" description="Disordered" evidence="1">
    <location>
        <begin position="1026"/>
        <end position="1047"/>
    </location>
</feature>
<protein>
    <submittedName>
        <fullName evidence="4">Protein sel-1 homolog 3 isoform X1</fullName>
    </submittedName>
</protein>
<proteinExistence type="predicted"/>
<dbReference type="InterPro" id="IPR006597">
    <property type="entry name" value="Sel1-like"/>
</dbReference>
<dbReference type="PANTHER" id="PTHR44444:SF1">
    <property type="entry name" value="PROTEIN SEL-1 HOMOLOG 3"/>
    <property type="match status" value="1"/>
</dbReference>
<reference evidence="4" key="1">
    <citation type="submission" date="2025-08" db="UniProtKB">
        <authorList>
            <consortium name="RefSeq"/>
        </authorList>
    </citation>
    <scope>IDENTIFICATION</scope>
</reference>
<dbReference type="SUPFAM" id="SSF81901">
    <property type="entry name" value="HCP-like"/>
    <property type="match status" value="3"/>
</dbReference>
<dbReference type="Pfam" id="PF08238">
    <property type="entry name" value="Sel1"/>
    <property type="match status" value="7"/>
</dbReference>
<feature type="transmembrane region" description="Helical" evidence="2">
    <location>
        <begin position="1081"/>
        <end position="1101"/>
    </location>
</feature>
<evidence type="ECO:0000256" key="1">
    <source>
        <dbReference type="SAM" id="MobiDB-lite"/>
    </source>
</evidence>
<gene>
    <name evidence="4" type="primary">LOC114853283</name>
</gene>